<evidence type="ECO:0000313" key="7">
    <source>
        <dbReference type="Proteomes" id="UP000264820"/>
    </source>
</evidence>
<evidence type="ECO:0000313" key="6">
    <source>
        <dbReference type="Ensembl" id="ENSHCOP00000024464.1"/>
    </source>
</evidence>
<keyword evidence="4" id="KW-0812">Transmembrane</keyword>
<name>A0A3Q2Z1G5_HIPCM</name>
<dbReference type="PANTHER" id="PTHR45710">
    <property type="entry name" value="C-TYPE LECTIN DOMAIN-CONTAINING PROTEIN 180"/>
    <property type="match status" value="1"/>
</dbReference>
<keyword evidence="7" id="KW-1185">Reference proteome</keyword>
<dbReference type="Gene3D" id="3.10.100.10">
    <property type="entry name" value="Mannose-Binding Protein A, subunit A"/>
    <property type="match status" value="1"/>
</dbReference>
<reference evidence="6" key="1">
    <citation type="submission" date="2025-08" db="UniProtKB">
        <authorList>
            <consortium name="Ensembl"/>
        </authorList>
    </citation>
    <scope>IDENTIFICATION</scope>
</reference>
<dbReference type="KEGG" id="hcq:109507763"/>
<dbReference type="PROSITE" id="PS50041">
    <property type="entry name" value="C_TYPE_LECTIN_2"/>
    <property type="match status" value="1"/>
</dbReference>
<dbReference type="PROSITE" id="PS00615">
    <property type="entry name" value="C_TYPE_LECTIN_1"/>
    <property type="match status" value="1"/>
</dbReference>
<evidence type="ECO:0000259" key="5">
    <source>
        <dbReference type="PROSITE" id="PS50041"/>
    </source>
</evidence>
<keyword evidence="3" id="KW-0175">Coiled coil</keyword>
<keyword evidence="2" id="KW-1015">Disulfide bond</keyword>
<dbReference type="InterPro" id="IPR016186">
    <property type="entry name" value="C-type_lectin-like/link_sf"/>
</dbReference>
<evidence type="ECO:0000256" key="2">
    <source>
        <dbReference type="ARBA" id="ARBA00023157"/>
    </source>
</evidence>
<evidence type="ECO:0000256" key="4">
    <source>
        <dbReference type="SAM" id="Phobius"/>
    </source>
</evidence>
<evidence type="ECO:0000256" key="1">
    <source>
        <dbReference type="ARBA" id="ARBA00004401"/>
    </source>
</evidence>
<dbReference type="InterPro" id="IPR001304">
    <property type="entry name" value="C-type_lectin-like"/>
</dbReference>
<dbReference type="InterPro" id="IPR018378">
    <property type="entry name" value="C-type_lectin_CS"/>
</dbReference>
<dbReference type="PANTHER" id="PTHR45710:SF26">
    <property type="entry name" value="RH26557P"/>
    <property type="match status" value="1"/>
</dbReference>
<feature type="coiled-coil region" evidence="3">
    <location>
        <begin position="82"/>
        <end position="109"/>
    </location>
</feature>
<feature type="transmembrane region" description="Helical" evidence="4">
    <location>
        <begin position="35"/>
        <end position="59"/>
    </location>
</feature>
<dbReference type="GeneTree" id="ENSGT01030000234575"/>
<evidence type="ECO:0000256" key="3">
    <source>
        <dbReference type="SAM" id="Coils"/>
    </source>
</evidence>
<protein>
    <submittedName>
        <fullName evidence="6">CD209 antigen-like protein C</fullName>
    </submittedName>
</protein>
<dbReference type="InterPro" id="IPR016187">
    <property type="entry name" value="CTDL_fold"/>
</dbReference>
<keyword evidence="4" id="KW-0472">Membrane</keyword>
<dbReference type="CDD" id="cd00037">
    <property type="entry name" value="CLECT"/>
    <property type="match status" value="1"/>
</dbReference>
<dbReference type="AlphaFoldDB" id="A0A3Q2Z1G5"/>
<dbReference type="RefSeq" id="XP_019712973.1">
    <property type="nucleotide sequence ID" value="XM_019857414.1"/>
</dbReference>
<dbReference type="Proteomes" id="UP000264820">
    <property type="component" value="Unplaced"/>
</dbReference>
<dbReference type="STRING" id="109280.ENSHCOP00000024464"/>
<dbReference type="InterPro" id="IPR050828">
    <property type="entry name" value="C-type_lectin/matrix_domain"/>
</dbReference>
<dbReference type="Pfam" id="PF00059">
    <property type="entry name" value="Lectin_C"/>
    <property type="match status" value="1"/>
</dbReference>
<dbReference type="Ensembl" id="ENSHCOT00000017698.1">
    <property type="protein sequence ID" value="ENSHCOP00000024464.1"/>
    <property type="gene ID" value="ENSHCOG00000013815.1"/>
</dbReference>
<dbReference type="OrthoDB" id="2142683at2759"/>
<dbReference type="SUPFAM" id="SSF56436">
    <property type="entry name" value="C-type lectin-like"/>
    <property type="match status" value="1"/>
</dbReference>
<keyword evidence="4" id="KW-1133">Transmembrane helix</keyword>
<proteinExistence type="predicted"/>
<comment type="subcellular location">
    <subcellularLocation>
        <location evidence="1">Cell membrane</location>
        <topology evidence="1">Single-pass type II membrane protein</topology>
    </subcellularLocation>
</comment>
<dbReference type="SMART" id="SM00034">
    <property type="entry name" value="CLECT"/>
    <property type="match status" value="1"/>
</dbReference>
<feature type="domain" description="C-type lectin" evidence="5">
    <location>
        <begin position="162"/>
        <end position="288"/>
    </location>
</feature>
<dbReference type="GeneID" id="109507763"/>
<dbReference type="OMA" id="REFCQIY"/>
<accession>A0A3Q2Z1G5</accession>
<dbReference type="GO" id="GO:0005886">
    <property type="term" value="C:plasma membrane"/>
    <property type="evidence" value="ECO:0007669"/>
    <property type="project" value="UniProtKB-SubCell"/>
</dbReference>
<sequence length="295" mass="34248">MTDLDSNRGFDTLLSQNEDDVEPARKKRQQASRVILYKAAIANLAILAAILLIVDILLLNQNIMRHDTHRYVDDAELIEIELIKLQESYKSAVRNMSEANKRLDGETRRQTESNWEFEHHKRRTKDYEVQLDKIMKDVTYLKSYLPVIANGCSYCPIGWILMNSACYYFALSRTDRQKSWQNARDFCQMYGGDLIAIDSIEEEIATINYLRGHADLSVNSYNFWIGLYFHNEELWRWTDGRDLVEGYWADGESSDDVHQDCAALYSTENVFSAWISIGCINSGKWICEKSPRNPQ</sequence>
<reference evidence="6" key="2">
    <citation type="submission" date="2025-09" db="UniProtKB">
        <authorList>
            <consortium name="Ensembl"/>
        </authorList>
    </citation>
    <scope>IDENTIFICATION</scope>
</reference>
<organism evidence="6 7">
    <name type="scientific">Hippocampus comes</name>
    <name type="common">Tiger tail seahorse</name>
    <dbReference type="NCBI Taxonomy" id="109280"/>
    <lineage>
        <taxon>Eukaryota</taxon>
        <taxon>Metazoa</taxon>
        <taxon>Chordata</taxon>
        <taxon>Craniata</taxon>
        <taxon>Vertebrata</taxon>
        <taxon>Euteleostomi</taxon>
        <taxon>Actinopterygii</taxon>
        <taxon>Neopterygii</taxon>
        <taxon>Teleostei</taxon>
        <taxon>Neoteleostei</taxon>
        <taxon>Acanthomorphata</taxon>
        <taxon>Syngnathiaria</taxon>
        <taxon>Syngnathiformes</taxon>
        <taxon>Syngnathoidei</taxon>
        <taxon>Syngnathidae</taxon>
        <taxon>Hippocampus</taxon>
    </lineage>
</organism>